<reference evidence="1" key="1">
    <citation type="submission" date="2023-04" db="EMBL/GenBank/DDBJ databases">
        <title>Phytophthora fragariaefolia NBRC 109709.</title>
        <authorList>
            <person name="Ichikawa N."/>
            <person name="Sato H."/>
            <person name="Tonouchi N."/>
        </authorList>
    </citation>
    <scope>NUCLEOTIDE SEQUENCE</scope>
    <source>
        <strain evidence="1">NBRC 109709</strain>
    </source>
</reference>
<keyword evidence="2" id="KW-1185">Reference proteome</keyword>
<gene>
    <name evidence="1" type="ORF">Pfra01_002202700</name>
</gene>
<evidence type="ECO:0000313" key="1">
    <source>
        <dbReference type="EMBL" id="GMF53335.1"/>
    </source>
</evidence>
<dbReference type="Proteomes" id="UP001165121">
    <property type="component" value="Unassembled WGS sequence"/>
</dbReference>
<proteinExistence type="predicted"/>
<protein>
    <submittedName>
        <fullName evidence="1">Unnamed protein product</fullName>
    </submittedName>
</protein>
<dbReference type="AlphaFoldDB" id="A0A9W7D293"/>
<name>A0A9W7D293_9STRA</name>
<sequence length="98" mass="11007">MLLGSGNGGLKGHKLDDLSRNADLFEYIFTQAPIQYQIDAFGEGKDCKTLDEFEALYLTRFVEKDKAYEADAKTKAAISARERRFQDAFGIESESESD</sequence>
<evidence type="ECO:0000313" key="2">
    <source>
        <dbReference type="Proteomes" id="UP001165121"/>
    </source>
</evidence>
<comment type="caution">
    <text evidence="1">The sequence shown here is derived from an EMBL/GenBank/DDBJ whole genome shotgun (WGS) entry which is preliminary data.</text>
</comment>
<dbReference type="EMBL" id="BSXT01003262">
    <property type="protein sequence ID" value="GMF53335.1"/>
    <property type="molecule type" value="Genomic_DNA"/>
</dbReference>
<dbReference type="OrthoDB" id="128457at2759"/>
<organism evidence="1 2">
    <name type="scientific">Phytophthora fragariaefolia</name>
    <dbReference type="NCBI Taxonomy" id="1490495"/>
    <lineage>
        <taxon>Eukaryota</taxon>
        <taxon>Sar</taxon>
        <taxon>Stramenopiles</taxon>
        <taxon>Oomycota</taxon>
        <taxon>Peronosporomycetes</taxon>
        <taxon>Peronosporales</taxon>
        <taxon>Peronosporaceae</taxon>
        <taxon>Phytophthora</taxon>
    </lineage>
</organism>
<accession>A0A9W7D293</accession>